<dbReference type="InterPro" id="IPR008501">
    <property type="entry name" value="THOC7/Mft1"/>
</dbReference>
<evidence type="ECO:0000313" key="6">
    <source>
        <dbReference type="Proteomes" id="UP001163846"/>
    </source>
</evidence>
<organism evidence="5 6">
    <name type="scientific">Lentinula raphanica</name>
    <dbReference type="NCBI Taxonomy" id="153919"/>
    <lineage>
        <taxon>Eukaryota</taxon>
        <taxon>Fungi</taxon>
        <taxon>Dikarya</taxon>
        <taxon>Basidiomycota</taxon>
        <taxon>Agaricomycotina</taxon>
        <taxon>Agaricomycetes</taxon>
        <taxon>Agaricomycetidae</taxon>
        <taxon>Agaricales</taxon>
        <taxon>Marasmiineae</taxon>
        <taxon>Omphalotaceae</taxon>
        <taxon>Lentinula</taxon>
    </lineage>
</organism>
<reference evidence="5" key="1">
    <citation type="submission" date="2022-08" db="EMBL/GenBank/DDBJ databases">
        <authorList>
            <consortium name="DOE Joint Genome Institute"/>
            <person name="Min B."/>
            <person name="Riley R."/>
            <person name="Sierra-Patev S."/>
            <person name="Naranjo-Ortiz M."/>
            <person name="Looney B."/>
            <person name="Konkel Z."/>
            <person name="Slot J.C."/>
            <person name="Sakamoto Y."/>
            <person name="Steenwyk J.L."/>
            <person name="Rokas A."/>
            <person name="Carro J."/>
            <person name="Camarero S."/>
            <person name="Ferreira P."/>
            <person name="Molpeceres G."/>
            <person name="Ruiz-Duenas F.J."/>
            <person name="Serrano A."/>
            <person name="Henrissat B."/>
            <person name="Drula E."/>
            <person name="Hughes K.W."/>
            <person name="Mata J.L."/>
            <person name="Ishikawa N.K."/>
            <person name="Vargas-Isla R."/>
            <person name="Ushijima S."/>
            <person name="Smith C.A."/>
            <person name="Ahrendt S."/>
            <person name="Andreopoulos W."/>
            <person name="He G."/>
            <person name="Labutti K."/>
            <person name="Lipzen A."/>
            <person name="Ng V."/>
            <person name="Sandor L."/>
            <person name="Barry K."/>
            <person name="Martinez A.T."/>
            <person name="Xiao Y."/>
            <person name="Gibbons J.G."/>
            <person name="Terashima K."/>
            <person name="Hibbett D.S."/>
            <person name="Grigoriev I.V."/>
        </authorList>
    </citation>
    <scope>NUCLEOTIDE SEQUENCE</scope>
    <source>
        <strain evidence="5">TFB9207</strain>
    </source>
</reference>
<keyword evidence="3" id="KW-0175">Coiled coil</keyword>
<dbReference type="GO" id="GO:0006397">
    <property type="term" value="P:mRNA processing"/>
    <property type="evidence" value="ECO:0007669"/>
    <property type="project" value="InterPro"/>
</dbReference>
<evidence type="ECO:0000256" key="3">
    <source>
        <dbReference type="SAM" id="Coils"/>
    </source>
</evidence>
<gene>
    <name evidence="5" type="ORF">F5878DRAFT_639089</name>
</gene>
<feature type="region of interest" description="Disordered" evidence="4">
    <location>
        <begin position="206"/>
        <end position="238"/>
    </location>
</feature>
<dbReference type="GO" id="GO:0000445">
    <property type="term" value="C:THO complex part of transcription export complex"/>
    <property type="evidence" value="ECO:0007669"/>
    <property type="project" value="InterPro"/>
</dbReference>
<accession>A0AA38PFV6</accession>
<dbReference type="Pfam" id="PF05615">
    <property type="entry name" value="THOC7"/>
    <property type="match status" value="1"/>
</dbReference>
<name>A0AA38PFV6_9AGAR</name>
<evidence type="ECO:0000256" key="4">
    <source>
        <dbReference type="SAM" id="MobiDB-lite"/>
    </source>
</evidence>
<evidence type="ECO:0000256" key="2">
    <source>
        <dbReference type="ARBA" id="ARBA00023242"/>
    </source>
</evidence>
<keyword evidence="2" id="KW-0539">Nucleus</keyword>
<dbReference type="AlphaFoldDB" id="A0AA38PFV6"/>
<comment type="caution">
    <text evidence="5">The sequence shown here is derived from an EMBL/GenBank/DDBJ whole genome shotgun (WGS) entry which is preliminary data.</text>
</comment>
<dbReference type="EMBL" id="MU806016">
    <property type="protein sequence ID" value="KAJ3842133.1"/>
    <property type="molecule type" value="Genomic_DNA"/>
</dbReference>
<evidence type="ECO:0000256" key="1">
    <source>
        <dbReference type="ARBA" id="ARBA00004123"/>
    </source>
</evidence>
<proteinExistence type="predicted"/>
<feature type="coiled-coil region" evidence="3">
    <location>
        <begin position="118"/>
        <end position="185"/>
    </location>
</feature>
<protein>
    <submittedName>
        <fullName evidence="5">Tho complex subunit 7-domain-containing protein</fullName>
    </submittedName>
</protein>
<comment type="subcellular location">
    <subcellularLocation>
        <location evidence="1">Nucleus</location>
    </subcellularLocation>
</comment>
<feature type="region of interest" description="Disordered" evidence="4">
    <location>
        <begin position="251"/>
        <end position="319"/>
    </location>
</feature>
<evidence type="ECO:0000313" key="5">
    <source>
        <dbReference type="EMBL" id="KAJ3842133.1"/>
    </source>
</evidence>
<keyword evidence="6" id="KW-1185">Reference proteome</keyword>
<dbReference type="Proteomes" id="UP001163846">
    <property type="component" value="Unassembled WGS sequence"/>
</dbReference>
<feature type="compositionally biased region" description="Acidic residues" evidence="4">
    <location>
        <begin position="254"/>
        <end position="267"/>
    </location>
</feature>
<sequence length="319" mass="35667">MQPAPTVKGSAQTQVIITPLTPEEEERIVNTRITNDERPIKRIIKKFHQYVHASHSPLLPSVPPNLTTNGSAEDAREAFLVELASFQLLLQKYAMICEAEARQVEEYHREKQRIDLEHNTLRGQIEQLKTALEEAQLSRKRKVDYDQIAEKVNTLPTREELEKTIEALENDMAAIRDEHETQTRAIQSQKAALDIIISDLGSLRFSGGEPTGSGMPSHRGTPYLEGRPSEAPEELETLPQGTGDHLAMLKADEKEEGEEAEEIEEGEEKPLGSEVNGDIEMGEVEEDTNARARKAREEELEEGEATDASSELSELPSDI</sequence>